<comment type="caution">
    <text evidence="2">The sequence shown here is derived from an EMBL/GenBank/DDBJ whole genome shotgun (WGS) entry which is preliminary data.</text>
</comment>
<evidence type="ECO:0000256" key="1">
    <source>
        <dbReference type="SAM" id="SignalP"/>
    </source>
</evidence>
<evidence type="ECO:0000313" key="3">
    <source>
        <dbReference type="Proteomes" id="UP000681162"/>
    </source>
</evidence>
<evidence type="ECO:0008006" key="4">
    <source>
        <dbReference type="Google" id="ProtNLM"/>
    </source>
</evidence>
<keyword evidence="3" id="KW-1185">Reference proteome</keyword>
<evidence type="ECO:0000313" key="2">
    <source>
        <dbReference type="EMBL" id="GIO40101.1"/>
    </source>
</evidence>
<dbReference type="AlphaFoldDB" id="A0A919XVK6"/>
<sequence length="169" mass="18111">MDKKLTALIASMSLSAALVVPASAQSTLGDTTIGGAPVRGNMANNPIERMTNNLDRDLSTNGYSGNGYRMNVPNTNTGTNMLNDGSNTFNGTNNNGMNPNMNNNRNTMRSNSLNNHTTTRDYNTTGTGNYRTNTVRARAATGTGSNWGWLGLLGLFGLAGMRRRENDRA</sequence>
<proteinExistence type="predicted"/>
<dbReference type="NCBIfam" id="NF041742">
    <property type="entry name" value="WGxxGxxG_fam"/>
    <property type="match status" value="1"/>
</dbReference>
<dbReference type="RefSeq" id="WP_249413190.1">
    <property type="nucleotide sequence ID" value="NZ_BORR01000033.1"/>
</dbReference>
<feature type="signal peptide" evidence="1">
    <location>
        <begin position="1"/>
        <end position="24"/>
    </location>
</feature>
<dbReference type="EMBL" id="BORR01000033">
    <property type="protein sequence ID" value="GIO40101.1"/>
    <property type="molecule type" value="Genomic_DNA"/>
</dbReference>
<keyword evidence="1" id="KW-0732">Signal</keyword>
<organism evidence="2 3">
    <name type="scientific">Paenibacillus antibioticophila</name>
    <dbReference type="NCBI Taxonomy" id="1274374"/>
    <lineage>
        <taxon>Bacteria</taxon>
        <taxon>Bacillati</taxon>
        <taxon>Bacillota</taxon>
        <taxon>Bacilli</taxon>
        <taxon>Bacillales</taxon>
        <taxon>Paenibacillaceae</taxon>
        <taxon>Paenibacillus</taxon>
    </lineage>
</organism>
<dbReference type="Proteomes" id="UP000681162">
    <property type="component" value="Unassembled WGS sequence"/>
</dbReference>
<name>A0A919XVK6_9BACL</name>
<dbReference type="NCBIfam" id="NF038039">
    <property type="entry name" value="WGxxGxxG-CTERM"/>
    <property type="match status" value="1"/>
</dbReference>
<accession>A0A919XVK6</accession>
<feature type="chain" id="PRO_5037825388" description="MYXO-CTERM domain-containing protein" evidence="1">
    <location>
        <begin position="25"/>
        <end position="169"/>
    </location>
</feature>
<gene>
    <name evidence="2" type="ORF">J41TS12_49620</name>
</gene>
<reference evidence="2 3" key="1">
    <citation type="submission" date="2021-03" db="EMBL/GenBank/DDBJ databases">
        <title>Antimicrobial resistance genes in bacteria isolated from Japanese honey, and their potential for conferring macrolide and lincosamide resistance in the American foulbrood pathogen Paenibacillus larvae.</title>
        <authorList>
            <person name="Okamoto M."/>
            <person name="Kumagai M."/>
            <person name="Kanamori H."/>
            <person name="Takamatsu D."/>
        </authorList>
    </citation>
    <scope>NUCLEOTIDE SEQUENCE [LARGE SCALE GENOMIC DNA]</scope>
    <source>
        <strain evidence="2 3">J41TS12</strain>
    </source>
</reference>
<protein>
    <recommendedName>
        <fullName evidence="4">MYXO-CTERM domain-containing protein</fullName>
    </recommendedName>
</protein>